<feature type="region of interest" description="Disordered" evidence="7">
    <location>
        <begin position="240"/>
        <end position="301"/>
    </location>
</feature>
<dbReference type="SUPFAM" id="SSF50729">
    <property type="entry name" value="PH domain-like"/>
    <property type="match status" value="1"/>
</dbReference>
<feature type="compositionally biased region" description="Low complexity" evidence="7">
    <location>
        <begin position="250"/>
        <end position="259"/>
    </location>
</feature>
<protein>
    <recommendedName>
        <fullName evidence="6">Oxysterol-binding protein</fullName>
    </recommendedName>
</protein>
<evidence type="ECO:0000256" key="3">
    <source>
        <dbReference type="ARBA" id="ARBA00023055"/>
    </source>
</evidence>
<keyword evidence="3 6" id="KW-0445">Lipid transport</keyword>
<evidence type="ECO:0000256" key="6">
    <source>
        <dbReference type="RuleBase" id="RU003845"/>
    </source>
</evidence>
<dbReference type="GO" id="GO:0006869">
    <property type="term" value="P:lipid transport"/>
    <property type="evidence" value="ECO:0007669"/>
    <property type="project" value="UniProtKB-KW"/>
</dbReference>
<dbReference type="FunFam" id="2.30.29.30:FF:000030">
    <property type="entry name" value="Oxysterol-binding protein"/>
    <property type="match status" value="1"/>
</dbReference>
<feature type="region of interest" description="Disordered" evidence="7">
    <location>
        <begin position="38"/>
        <end position="63"/>
    </location>
</feature>
<keyword evidence="10" id="KW-1185">Reference proteome</keyword>
<dbReference type="Gene3D" id="2.40.160.120">
    <property type="match status" value="1"/>
</dbReference>
<feature type="compositionally biased region" description="Polar residues" evidence="7">
    <location>
        <begin position="39"/>
        <end position="49"/>
    </location>
</feature>
<feature type="compositionally biased region" description="Basic and acidic residues" evidence="7">
    <location>
        <begin position="854"/>
        <end position="868"/>
    </location>
</feature>
<name>A0AAV2PLX6_MEGNR</name>
<dbReference type="PROSITE" id="PS50003">
    <property type="entry name" value="PH_DOMAIN"/>
    <property type="match status" value="1"/>
</dbReference>
<keyword evidence="2 6" id="KW-0813">Transport</keyword>
<evidence type="ECO:0000256" key="7">
    <source>
        <dbReference type="SAM" id="MobiDB-lite"/>
    </source>
</evidence>
<evidence type="ECO:0000313" key="9">
    <source>
        <dbReference type="EMBL" id="CAL4059523.1"/>
    </source>
</evidence>
<evidence type="ECO:0000256" key="2">
    <source>
        <dbReference type="ARBA" id="ARBA00022448"/>
    </source>
</evidence>
<dbReference type="FunFam" id="1.10.287.2720:FF:000002">
    <property type="entry name" value="Oxysterol-binding protein"/>
    <property type="match status" value="1"/>
</dbReference>
<feature type="domain" description="PH" evidence="8">
    <location>
        <begin position="82"/>
        <end position="201"/>
    </location>
</feature>
<dbReference type="GO" id="GO:0015485">
    <property type="term" value="F:cholesterol binding"/>
    <property type="evidence" value="ECO:0007669"/>
    <property type="project" value="TreeGrafter"/>
</dbReference>
<feature type="region of interest" description="Disordered" evidence="7">
    <location>
        <begin position="366"/>
        <end position="443"/>
    </location>
</feature>
<dbReference type="Proteomes" id="UP001497623">
    <property type="component" value="Unassembled WGS sequence"/>
</dbReference>
<dbReference type="SUPFAM" id="SSF144000">
    <property type="entry name" value="Oxysterol-binding protein-like"/>
    <property type="match status" value="1"/>
</dbReference>
<dbReference type="PANTHER" id="PTHR10972">
    <property type="entry name" value="OXYSTEROL-BINDING PROTEIN-RELATED"/>
    <property type="match status" value="1"/>
</dbReference>
<dbReference type="InterPro" id="IPR000648">
    <property type="entry name" value="Oxysterol-bd"/>
</dbReference>
<dbReference type="Gene3D" id="2.30.29.30">
    <property type="entry name" value="Pleckstrin-homology domain (PH domain)/Phosphotyrosine-binding domain (PTB)"/>
    <property type="match status" value="1"/>
</dbReference>
<dbReference type="SMART" id="SM00233">
    <property type="entry name" value="PH"/>
    <property type="match status" value="1"/>
</dbReference>
<dbReference type="GO" id="GO:0005829">
    <property type="term" value="C:cytosol"/>
    <property type="evidence" value="ECO:0007669"/>
    <property type="project" value="TreeGrafter"/>
</dbReference>
<dbReference type="GO" id="GO:0032541">
    <property type="term" value="C:cortical endoplasmic reticulum"/>
    <property type="evidence" value="ECO:0007669"/>
    <property type="project" value="TreeGrafter"/>
</dbReference>
<dbReference type="InterPro" id="IPR001849">
    <property type="entry name" value="PH_domain"/>
</dbReference>
<feature type="compositionally biased region" description="Acidic residues" evidence="7">
    <location>
        <begin position="411"/>
        <end position="421"/>
    </location>
</feature>
<feature type="compositionally biased region" description="Basic and acidic residues" evidence="7">
    <location>
        <begin position="367"/>
        <end position="387"/>
    </location>
</feature>
<dbReference type="InterPro" id="IPR011993">
    <property type="entry name" value="PH-like_dom_sf"/>
</dbReference>
<comment type="caution">
    <text evidence="9">The sequence shown here is derived from an EMBL/GenBank/DDBJ whole genome shotgun (WGS) entry which is preliminary data.</text>
</comment>
<dbReference type="PROSITE" id="PS01013">
    <property type="entry name" value="OSBP"/>
    <property type="match status" value="1"/>
</dbReference>
<dbReference type="PANTHER" id="PTHR10972:SF102">
    <property type="entry name" value="OXYSTEROL-BINDING PROTEIN"/>
    <property type="match status" value="1"/>
</dbReference>
<feature type="non-terminal residue" evidence="9">
    <location>
        <position position="977"/>
    </location>
</feature>
<dbReference type="Pfam" id="PF01237">
    <property type="entry name" value="Oxysterol_BP"/>
    <property type="match status" value="1"/>
</dbReference>
<dbReference type="InterPro" id="IPR037239">
    <property type="entry name" value="OSBP_sf"/>
</dbReference>
<feature type="compositionally biased region" description="Polar residues" evidence="7">
    <location>
        <begin position="276"/>
        <end position="287"/>
    </location>
</feature>
<evidence type="ECO:0000259" key="8">
    <source>
        <dbReference type="PROSITE" id="PS50003"/>
    </source>
</evidence>
<accession>A0AAV2PLX6</accession>
<reference evidence="9 10" key="1">
    <citation type="submission" date="2024-05" db="EMBL/GenBank/DDBJ databases">
        <authorList>
            <person name="Wallberg A."/>
        </authorList>
    </citation>
    <scope>NUCLEOTIDE SEQUENCE [LARGE SCALE GENOMIC DNA]</scope>
</reference>
<dbReference type="EMBL" id="CAXKWB010000151">
    <property type="protein sequence ID" value="CAL4059523.1"/>
    <property type="molecule type" value="Genomic_DNA"/>
</dbReference>
<dbReference type="Gene3D" id="3.30.70.3490">
    <property type="match status" value="1"/>
</dbReference>
<comment type="similarity">
    <text evidence="1 5">Belongs to the OSBP family.</text>
</comment>
<dbReference type="InterPro" id="IPR018494">
    <property type="entry name" value="Oxysterol-bd_CS"/>
</dbReference>
<dbReference type="Gene3D" id="1.10.287.2720">
    <property type="match status" value="1"/>
</dbReference>
<gene>
    <name evidence="9" type="ORF">MNOR_LOCUS645</name>
</gene>
<dbReference type="CDD" id="cd13286">
    <property type="entry name" value="PH_OPR5_ORP8"/>
    <property type="match status" value="1"/>
</dbReference>
<dbReference type="FunFam" id="2.40.160.120:FF:000004">
    <property type="entry name" value="Oxysterol-binding protein"/>
    <property type="match status" value="1"/>
</dbReference>
<keyword evidence="4" id="KW-0446">Lipid-binding</keyword>
<evidence type="ECO:0000256" key="4">
    <source>
        <dbReference type="ARBA" id="ARBA00023121"/>
    </source>
</evidence>
<organism evidence="9 10">
    <name type="scientific">Meganyctiphanes norvegica</name>
    <name type="common">Northern krill</name>
    <name type="synonym">Thysanopoda norvegica</name>
    <dbReference type="NCBI Taxonomy" id="48144"/>
    <lineage>
        <taxon>Eukaryota</taxon>
        <taxon>Metazoa</taxon>
        <taxon>Ecdysozoa</taxon>
        <taxon>Arthropoda</taxon>
        <taxon>Crustacea</taxon>
        <taxon>Multicrustacea</taxon>
        <taxon>Malacostraca</taxon>
        <taxon>Eumalacostraca</taxon>
        <taxon>Eucarida</taxon>
        <taxon>Euphausiacea</taxon>
        <taxon>Euphausiidae</taxon>
        <taxon>Meganyctiphanes</taxon>
    </lineage>
</organism>
<dbReference type="AlphaFoldDB" id="A0AAV2PLX6"/>
<feature type="region of interest" description="Disordered" evidence="7">
    <location>
        <begin position="854"/>
        <end position="891"/>
    </location>
</feature>
<dbReference type="GO" id="GO:0016020">
    <property type="term" value="C:membrane"/>
    <property type="evidence" value="ECO:0007669"/>
    <property type="project" value="TreeGrafter"/>
</dbReference>
<proteinExistence type="inferred from homology"/>
<evidence type="ECO:0000313" key="10">
    <source>
        <dbReference type="Proteomes" id="UP001497623"/>
    </source>
</evidence>
<sequence>MIVTVAFPAATNTNSNASTNARSGYDVSLDASGLKMSDASGTPIGSSSLSRKESYKDQRKKYRHEKKRVARELLSTLKDPAVVVLADWLKIRGSLKGWTKLWCVLKPGMLLLYKSTKAKSSHWVGTVLLNTCELIERPSKKDGFCFKLFHPLEQSIWATKGPEGETIGAVVQPLPSSHLIFRAPSQAAGKCWMDALELAVRCSSILIRSMTSPNKTDANNSINSKILDADKWDEADYEKHFKDQGESDDSSAGGSNDGSPIMSPESSWKEQIFQLPPSSSVEVTPTRNPGGAVNRDPSPTPYYRKLAHAIAIADQELKENQPTPRKRYSLTPEDAYLADQSQSATPETAEALDKKKNYFFRGNLKHPNGDLDDASHTDENEHHRESGHFSGLDAMSGSESESEDGSHHEAEEDPHELEDIAPQETPYGPGKEGEMGEAGGQVEELEEENKSLIWFLLKQVRPGMDLAKVVLPTFILEPRSFLDKLSDYYYHADIIPKAVQEDDPYTRMKEVVRWYLSGFYKKPKGLKKPYNPILGETFRCFWKHPNGSRTFYIAEQVSHHPPISAFYVTNRQEGFSVSATVLAKSKFYGNSTSAILDGNILLSLLPRGEDYIMNMPYAHCKGILMGTLTMELGGKVNIECEKTGYVCELEFKLKPFLSGTDANNLLTGKLKLGKDTMATLEGHWDGKIVLVDKRTGEEEVLWHPTPEVKAQRMTRYTVPMESQGETESENLWKLVTQAIDNEDQVAATEEKTILEEAQRSALRERQAKCEDWVSKYFTQDPLTGVYLYKHSDLRPWDPRTDLFQYESKYVVSTKSRYKAPIIRTGSIISVDPKLELGHVSSTRLRGVLERVVAEETSSGDHDDLHDTDTTGGGTKTHTHTHTKRRERDHGNSVAESIVKLSIVQETLVTEVKGLRKDIDGLQRRLTAVGTPQKRIMGGGSSTSSSGSGHLGTQSWASILVALILYSLIQWLYEKIRS</sequence>
<evidence type="ECO:0000256" key="5">
    <source>
        <dbReference type="RuleBase" id="RU003844"/>
    </source>
</evidence>
<dbReference type="Pfam" id="PF00169">
    <property type="entry name" value="PH"/>
    <property type="match status" value="1"/>
</dbReference>
<evidence type="ECO:0000256" key="1">
    <source>
        <dbReference type="ARBA" id="ARBA00008842"/>
    </source>
</evidence>